<organism evidence="6 7">
    <name type="scientific">Salvator merianae</name>
    <name type="common">Argentine black and white tegu</name>
    <name type="synonym">Tupinambis merianae</name>
    <dbReference type="NCBI Taxonomy" id="96440"/>
    <lineage>
        <taxon>Eukaryota</taxon>
        <taxon>Metazoa</taxon>
        <taxon>Chordata</taxon>
        <taxon>Craniata</taxon>
        <taxon>Vertebrata</taxon>
        <taxon>Euteleostomi</taxon>
        <taxon>Lepidosauria</taxon>
        <taxon>Squamata</taxon>
        <taxon>Bifurcata</taxon>
        <taxon>Unidentata</taxon>
        <taxon>Episquamata</taxon>
        <taxon>Laterata</taxon>
        <taxon>Teiioidea</taxon>
        <taxon>Teiidae</taxon>
        <taxon>Salvator</taxon>
    </lineage>
</organism>
<dbReference type="InterPro" id="IPR035979">
    <property type="entry name" value="RBD_domain_sf"/>
</dbReference>
<evidence type="ECO:0000256" key="2">
    <source>
        <dbReference type="ARBA" id="ARBA00022884"/>
    </source>
</evidence>
<dbReference type="GeneTree" id="ENSGT00680000100059"/>
<feature type="region of interest" description="Disordered" evidence="4">
    <location>
        <begin position="437"/>
        <end position="489"/>
    </location>
</feature>
<evidence type="ECO:0000256" key="1">
    <source>
        <dbReference type="ARBA" id="ARBA00022737"/>
    </source>
</evidence>
<feature type="compositionally biased region" description="Polar residues" evidence="4">
    <location>
        <begin position="465"/>
        <end position="475"/>
    </location>
</feature>
<feature type="compositionally biased region" description="Polar residues" evidence="4">
    <location>
        <begin position="440"/>
        <end position="453"/>
    </location>
</feature>
<name>A0A8D0DXL6_SALMN</name>
<evidence type="ECO:0000256" key="3">
    <source>
        <dbReference type="PROSITE-ProRule" id="PRU00176"/>
    </source>
</evidence>
<evidence type="ECO:0000313" key="7">
    <source>
        <dbReference type="Proteomes" id="UP000694421"/>
    </source>
</evidence>
<feature type="compositionally biased region" description="Basic and acidic residues" evidence="4">
    <location>
        <begin position="315"/>
        <end position="328"/>
    </location>
</feature>
<feature type="domain" description="RRM" evidence="5">
    <location>
        <begin position="496"/>
        <end position="568"/>
    </location>
</feature>
<keyword evidence="7" id="KW-1185">Reference proteome</keyword>
<dbReference type="Pfam" id="PF00076">
    <property type="entry name" value="RRM_1"/>
    <property type="match status" value="3"/>
</dbReference>
<dbReference type="PANTHER" id="PTHR24012">
    <property type="entry name" value="RNA BINDING PROTEIN"/>
    <property type="match status" value="1"/>
</dbReference>
<feature type="domain" description="RRM" evidence="5">
    <location>
        <begin position="44"/>
        <end position="124"/>
    </location>
</feature>
<dbReference type="InterPro" id="IPR000504">
    <property type="entry name" value="RRM_dom"/>
</dbReference>
<dbReference type="OMA" id="MIPKTYT"/>
<accession>A0A8D0DXL6</accession>
<evidence type="ECO:0000259" key="5">
    <source>
        <dbReference type="PROSITE" id="PS50102"/>
    </source>
</evidence>
<evidence type="ECO:0000256" key="4">
    <source>
        <dbReference type="SAM" id="MobiDB-lite"/>
    </source>
</evidence>
<dbReference type="Ensembl" id="ENSSMRT00000027508.1">
    <property type="protein sequence ID" value="ENSSMRP00000023486.1"/>
    <property type="gene ID" value="ENSSMRG00000018232.1"/>
</dbReference>
<feature type="region of interest" description="Disordered" evidence="4">
    <location>
        <begin position="315"/>
        <end position="349"/>
    </location>
</feature>
<dbReference type="Proteomes" id="UP000694421">
    <property type="component" value="Unplaced"/>
</dbReference>
<dbReference type="InterPro" id="IPR012677">
    <property type="entry name" value="Nucleotide-bd_a/b_plait_sf"/>
</dbReference>
<reference evidence="6" key="2">
    <citation type="submission" date="2025-09" db="UniProtKB">
        <authorList>
            <consortium name="Ensembl"/>
        </authorList>
    </citation>
    <scope>IDENTIFICATION</scope>
</reference>
<sequence length="577" mass="64230">MVPGRSSQFPGSLHKMAAFGIPNPAAGSGQKIPAQFDWINNPPNSCLFVKMDKNADLEEIQNRFSPFGKIQTIRVMRDTRTKAFKSCFFVKYTRSFHACLAMEAMNLQSSSQGGTQIQVCMADNRTSGTKTNCGDQQLTQIRICIPKSLTEENLIAAFKAYGKIESCFIARSKVFKHNTGVAYIKFSKASEAALAIEECHKDYQASLSDVLVDSSESLTDLLHVNVPMEQTQNNEIQGSSLTTLGSRPSHEVSNSNLLICGEDKDYRISSAEPVTKSSQFHGDEYYKNSANEIRTHQACESGRPTSGYRNEYYATREGEQETGHDEMRYSSMSSSRESPELANLERSSTRSREPISRCLSVVSQFPLVQEQLFNLFDLIPGLESCETHRKLYSKHAYAVVKYDNVASAVYAKRKLHGFEFPFGNFLAVSFIEDEPDESNSEGVNATTSQLSPRTSDDKPALQHLGLSTSGPSPQLQRDGELSSKRMKVPSDSVTQERLFIVFKPHPLPEDKLVEILSKFGNFTNFYLIAEENVGYAMFSDRTSANSAIAALDGKTVNGVRLKVILANLPTEKRQRTF</sequence>
<feature type="domain" description="RRM" evidence="5">
    <location>
        <begin position="145"/>
        <end position="217"/>
    </location>
</feature>
<reference evidence="6" key="1">
    <citation type="submission" date="2025-08" db="UniProtKB">
        <authorList>
            <consortium name="Ensembl"/>
        </authorList>
    </citation>
    <scope>IDENTIFICATION</scope>
</reference>
<proteinExistence type="predicted"/>
<dbReference type="Gene3D" id="3.30.70.330">
    <property type="match status" value="4"/>
</dbReference>
<evidence type="ECO:0000313" key="6">
    <source>
        <dbReference type="Ensembl" id="ENSSMRP00000023486.1"/>
    </source>
</evidence>
<dbReference type="SMART" id="SM00360">
    <property type="entry name" value="RRM"/>
    <property type="match status" value="4"/>
</dbReference>
<dbReference type="AlphaFoldDB" id="A0A8D0DXL6"/>
<protein>
    <recommendedName>
        <fullName evidence="5">RRM domain-containing protein</fullName>
    </recommendedName>
</protein>
<dbReference type="PROSITE" id="PS50102">
    <property type="entry name" value="RRM"/>
    <property type="match status" value="3"/>
</dbReference>
<keyword evidence="1" id="KW-0677">Repeat</keyword>
<dbReference type="SUPFAM" id="SSF54928">
    <property type="entry name" value="RNA-binding domain, RBD"/>
    <property type="match status" value="2"/>
</dbReference>
<dbReference type="GO" id="GO:0003723">
    <property type="term" value="F:RNA binding"/>
    <property type="evidence" value="ECO:0007669"/>
    <property type="project" value="UniProtKB-UniRule"/>
</dbReference>
<keyword evidence="2 3" id="KW-0694">RNA-binding</keyword>